<proteinExistence type="predicted"/>
<dbReference type="Gene3D" id="3.90.550.10">
    <property type="entry name" value="Spore Coat Polysaccharide Biosynthesis Protein SpsA, Chain A"/>
    <property type="match status" value="1"/>
</dbReference>
<dbReference type="PANTHER" id="PTHR19136">
    <property type="entry name" value="MOLYBDENUM COFACTOR GUANYLYLTRANSFERASE"/>
    <property type="match status" value="1"/>
</dbReference>
<comment type="caution">
    <text evidence="9">The sequence shown here is derived from an EMBL/GenBank/DDBJ whole genome shotgun (WGS) entry which is preliminary data.</text>
</comment>
<evidence type="ECO:0000256" key="4">
    <source>
        <dbReference type="ARBA" id="ARBA00022741"/>
    </source>
</evidence>
<dbReference type="InterPro" id="IPR029044">
    <property type="entry name" value="Nucleotide-diphossugar_trans"/>
</dbReference>
<keyword evidence="5" id="KW-0460">Magnesium</keyword>
<evidence type="ECO:0000256" key="2">
    <source>
        <dbReference type="ARBA" id="ARBA00022679"/>
    </source>
</evidence>
<dbReference type="CDD" id="cd02503">
    <property type="entry name" value="MobA"/>
    <property type="match status" value="1"/>
</dbReference>
<keyword evidence="10" id="KW-1185">Reference proteome</keyword>
<gene>
    <name evidence="9" type="ORF">I5M32_01315</name>
</gene>
<keyword evidence="3" id="KW-0479">Metal-binding</keyword>
<evidence type="ECO:0000313" key="10">
    <source>
        <dbReference type="Proteomes" id="UP000660024"/>
    </source>
</evidence>
<organism evidence="9 10">
    <name type="scientific">Pedobacter segetis</name>
    <dbReference type="NCBI Taxonomy" id="2793069"/>
    <lineage>
        <taxon>Bacteria</taxon>
        <taxon>Pseudomonadati</taxon>
        <taxon>Bacteroidota</taxon>
        <taxon>Sphingobacteriia</taxon>
        <taxon>Sphingobacteriales</taxon>
        <taxon>Sphingobacteriaceae</taxon>
        <taxon>Pedobacter</taxon>
    </lineage>
</organism>
<dbReference type="SUPFAM" id="SSF53448">
    <property type="entry name" value="Nucleotide-diphospho-sugar transferases"/>
    <property type="match status" value="1"/>
</dbReference>
<accession>A0ABS1BFF7</accession>
<protein>
    <submittedName>
        <fullName evidence="9">Molybdenum cofactor guanylyltransferase</fullName>
    </submittedName>
</protein>
<name>A0ABS1BFF7_9SPHI</name>
<evidence type="ECO:0000256" key="3">
    <source>
        <dbReference type="ARBA" id="ARBA00022723"/>
    </source>
</evidence>
<dbReference type="EMBL" id="JAEHFY010000002">
    <property type="protein sequence ID" value="MBK0381586.1"/>
    <property type="molecule type" value="Genomic_DNA"/>
</dbReference>
<keyword evidence="2" id="KW-0808">Transferase</keyword>
<dbReference type="InterPro" id="IPR013482">
    <property type="entry name" value="Molybde_CF_guanTrfase"/>
</dbReference>
<sequence length="194" mass="22295">MPNKLKNNNLKGLILCGGESKRAGTDKGLKTGNGTTWVKLVANKLENLGLDYFVSINSSQIEKYKNEITEKLFILDDLDILGPLRGILSAHQKYPKNNWLILACDMIDMDLQTIRSLINEFLYTEKHDFYVYKNEEFYQPFCGIYTADGLSKLLKKYSNKELDTFKLQNVFKNHDTLAIPINLNDPSFNNYNQP</sequence>
<dbReference type="GO" id="GO:0016779">
    <property type="term" value="F:nucleotidyltransferase activity"/>
    <property type="evidence" value="ECO:0007669"/>
    <property type="project" value="UniProtKB-KW"/>
</dbReference>
<keyword evidence="4" id="KW-0547">Nucleotide-binding</keyword>
<evidence type="ECO:0000256" key="7">
    <source>
        <dbReference type="ARBA" id="ARBA00023150"/>
    </source>
</evidence>
<feature type="domain" description="MobA-like NTP transferase" evidence="8">
    <location>
        <begin position="12"/>
        <end position="159"/>
    </location>
</feature>
<evidence type="ECO:0000256" key="5">
    <source>
        <dbReference type="ARBA" id="ARBA00022842"/>
    </source>
</evidence>
<evidence type="ECO:0000259" key="8">
    <source>
        <dbReference type="Pfam" id="PF12804"/>
    </source>
</evidence>
<keyword evidence="6" id="KW-0342">GTP-binding</keyword>
<dbReference type="Pfam" id="PF12804">
    <property type="entry name" value="NTP_transf_3"/>
    <property type="match status" value="1"/>
</dbReference>
<evidence type="ECO:0000256" key="1">
    <source>
        <dbReference type="ARBA" id="ARBA00022490"/>
    </source>
</evidence>
<keyword evidence="1" id="KW-0963">Cytoplasm</keyword>
<dbReference type="RefSeq" id="WP_200584272.1">
    <property type="nucleotide sequence ID" value="NZ_JAEHFY010000002.1"/>
</dbReference>
<keyword evidence="9" id="KW-0548">Nucleotidyltransferase</keyword>
<evidence type="ECO:0000313" key="9">
    <source>
        <dbReference type="EMBL" id="MBK0381586.1"/>
    </source>
</evidence>
<reference evidence="9 10" key="1">
    <citation type="submission" date="2020-12" db="EMBL/GenBank/DDBJ databases">
        <title>Bacterial novel species Pedobacter sp. SD-b isolated from soil.</title>
        <authorList>
            <person name="Jung H.-Y."/>
        </authorList>
    </citation>
    <scope>NUCLEOTIDE SEQUENCE [LARGE SCALE GENOMIC DNA]</scope>
    <source>
        <strain evidence="9 10">SD-b</strain>
    </source>
</reference>
<dbReference type="InterPro" id="IPR025877">
    <property type="entry name" value="MobA-like_NTP_Trfase"/>
</dbReference>
<dbReference type="PANTHER" id="PTHR19136:SF81">
    <property type="entry name" value="MOLYBDENUM COFACTOR GUANYLYLTRANSFERASE"/>
    <property type="match status" value="1"/>
</dbReference>
<keyword evidence="7" id="KW-0501">Molybdenum cofactor biosynthesis</keyword>
<evidence type="ECO:0000256" key="6">
    <source>
        <dbReference type="ARBA" id="ARBA00023134"/>
    </source>
</evidence>
<dbReference type="Proteomes" id="UP000660024">
    <property type="component" value="Unassembled WGS sequence"/>
</dbReference>